<sequence length="90" mass="10162">MVAFQTKTGVSNDVSTSIQSMGNLAPRSIVDIKLMAQWELQAEWIGLMFGEHFDSVEQLKFTSDELVQVVATKSITIGYMYKGVLWIIWC</sequence>
<dbReference type="AlphaFoldDB" id="A0A6G1F546"/>
<evidence type="ECO:0000313" key="2">
    <source>
        <dbReference type="Proteomes" id="UP000479710"/>
    </source>
</evidence>
<dbReference type="EMBL" id="SPHZ02000001">
    <property type="protein sequence ID" value="KAF0932038.1"/>
    <property type="molecule type" value="Genomic_DNA"/>
</dbReference>
<organism evidence="1 2">
    <name type="scientific">Oryza meyeriana var. granulata</name>
    <dbReference type="NCBI Taxonomy" id="110450"/>
    <lineage>
        <taxon>Eukaryota</taxon>
        <taxon>Viridiplantae</taxon>
        <taxon>Streptophyta</taxon>
        <taxon>Embryophyta</taxon>
        <taxon>Tracheophyta</taxon>
        <taxon>Spermatophyta</taxon>
        <taxon>Magnoliopsida</taxon>
        <taxon>Liliopsida</taxon>
        <taxon>Poales</taxon>
        <taxon>Poaceae</taxon>
        <taxon>BOP clade</taxon>
        <taxon>Oryzoideae</taxon>
        <taxon>Oryzeae</taxon>
        <taxon>Oryzinae</taxon>
        <taxon>Oryza</taxon>
        <taxon>Oryza meyeriana</taxon>
    </lineage>
</organism>
<reference evidence="1 2" key="1">
    <citation type="submission" date="2019-11" db="EMBL/GenBank/DDBJ databases">
        <title>Whole genome sequence of Oryza granulata.</title>
        <authorList>
            <person name="Li W."/>
        </authorList>
    </citation>
    <scope>NUCLEOTIDE SEQUENCE [LARGE SCALE GENOMIC DNA]</scope>
    <source>
        <strain evidence="2">cv. Menghai</strain>
        <tissue evidence="1">Leaf</tissue>
    </source>
</reference>
<dbReference type="Proteomes" id="UP000479710">
    <property type="component" value="Unassembled WGS sequence"/>
</dbReference>
<protein>
    <submittedName>
        <fullName evidence="1">Uncharacterized protein</fullName>
    </submittedName>
</protein>
<proteinExistence type="predicted"/>
<name>A0A6G1F546_9ORYZ</name>
<keyword evidence="2" id="KW-1185">Reference proteome</keyword>
<evidence type="ECO:0000313" key="1">
    <source>
        <dbReference type="EMBL" id="KAF0932038.1"/>
    </source>
</evidence>
<gene>
    <name evidence="1" type="ORF">E2562_007843</name>
</gene>
<comment type="caution">
    <text evidence="1">The sequence shown here is derived from an EMBL/GenBank/DDBJ whole genome shotgun (WGS) entry which is preliminary data.</text>
</comment>
<accession>A0A6G1F546</accession>